<accession>A0ABP4LIV4</accession>
<comment type="caution">
    <text evidence="3">The sequence shown here is derived from an EMBL/GenBank/DDBJ whole genome shotgun (WGS) entry which is preliminary data.</text>
</comment>
<evidence type="ECO:0000256" key="1">
    <source>
        <dbReference type="SAM" id="MobiDB-lite"/>
    </source>
</evidence>
<evidence type="ECO:0000256" key="2">
    <source>
        <dbReference type="SAM" id="Phobius"/>
    </source>
</evidence>
<evidence type="ECO:0000313" key="3">
    <source>
        <dbReference type="EMBL" id="GAA1524931.1"/>
    </source>
</evidence>
<dbReference type="Proteomes" id="UP001501470">
    <property type="component" value="Unassembled WGS sequence"/>
</dbReference>
<proteinExistence type="predicted"/>
<reference evidence="4" key="1">
    <citation type="journal article" date="2019" name="Int. J. Syst. Evol. Microbiol.">
        <title>The Global Catalogue of Microorganisms (GCM) 10K type strain sequencing project: providing services to taxonomists for standard genome sequencing and annotation.</title>
        <authorList>
            <consortium name="The Broad Institute Genomics Platform"/>
            <consortium name="The Broad Institute Genome Sequencing Center for Infectious Disease"/>
            <person name="Wu L."/>
            <person name="Ma J."/>
        </authorList>
    </citation>
    <scope>NUCLEOTIDE SEQUENCE [LARGE SCALE GENOMIC DNA]</scope>
    <source>
        <strain evidence="4">JCM 15933</strain>
    </source>
</reference>
<keyword evidence="2" id="KW-0472">Membrane</keyword>
<protein>
    <submittedName>
        <fullName evidence="3">Uncharacterized protein</fullName>
    </submittedName>
</protein>
<feature type="transmembrane region" description="Helical" evidence="2">
    <location>
        <begin position="26"/>
        <end position="47"/>
    </location>
</feature>
<keyword evidence="4" id="KW-1185">Reference proteome</keyword>
<keyword evidence="2" id="KW-0812">Transmembrane</keyword>
<sequence>MPSVIRGFLKRAVLRRERGFSVLKKAVMGFGAAVAAVALGAVIYLAAAHQTPAADAGVVSRPASRSELQPPPKPELLKPSERVVVTSK</sequence>
<organism evidence="3 4">
    <name type="scientific">Dactylosporangium maewongense</name>
    <dbReference type="NCBI Taxonomy" id="634393"/>
    <lineage>
        <taxon>Bacteria</taxon>
        <taxon>Bacillati</taxon>
        <taxon>Actinomycetota</taxon>
        <taxon>Actinomycetes</taxon>
        <taxon>Micromonosporales</taxon>
        <taxon>Micromonosporaceae</taxon>
        <taxon>Dactylosporangium</taxon>
    </lineage>
</organism>
<dbReference type="EMBL" id="BAAAQD010000009">
    <property type="protein sequence ID" value="GAA1524931.1"/>
    <property type="molecule type" value="Genomic_DNA"/>
</dbReference>
<keyword evidence="2" id="KW-1133">Transmembrane helix</keyword>
<feature type="region of interest" description="Disordered" evidence="1">
    <location>
        <begin position="56"/>
        <end position="88"/>
    </location>
</feature>
<gene>
    <name evidence="3" type="ORF">GCM10009827_046990</name>
</gene>
<name>A0ABP4LIV4_9ACTN</name>
<evidence type="ECO:0000313" key="4">
    <source>
        <dbReference type="Proteomes" id="UP001501470"/>
    </source>
</evidence>